<evidence type="ECO:0000256" key="1">
    <source>
        <dbReference type="SAM" id="Phobius"/>
    </source>
</evidence>
<organism evidence="2 3">
    <name type="scientific">Acer saccharum</name>
    <name type="common">Sugar maple</name>
    <dbReference type="NCBI Taxonomy" id="4024"/>
    <lineage>
        <taxon>Eukaryota</taxon>
        <taxon>Viridiplantae</taxon>
        <taxon>Streptophyta</taxon>
        <taxon>Embryophyta</taxon>
        <taxon>Tracheophyta</taxon>
        <taxon>Spermatophyta</taxon>
        <taxon>Magnoliopsida</taxon>
        <taxon>eudicotyledons</taxon>
        <taxon>Gunneridae</taxon>
        <taxon>Pentapetalae</taxon>
        <taxon>rosids</taxon>
        <taxon>malvids</taxon>
        <taxon>Sapindales</taxon>
        <taxon>Sapindaceae</taxon>
        <taxon>Hippocastanoideae</taxon>
        <taxon>Acereae</taxon>
        <taxon>Acer</taxon>
    </lineage>
</organism>
<protein>
    <submittedName>
        <fullName evidence="2">Uncharacterized protein</fullName>
    </submittedName>
</protein>
<keyword evidence="3" id="KW-1185">Reference proteome</keyword>
<name>A0AA39TAP8_ACESA</name>
<dbReference type="Proteomes" id="UP001168877">
    <property type="component" value="Unassembled WGS sequence"/>
</dbReference>
<reference evidence="2" key="2">
    <citation type="submission" date="2023-06" db="EMBL/GenBank/DDBJ databases">
        <authorList>
            <person name="Swenson N.G."/>
            <person name="Wegrzyn J.L."/>
            <person name="Mcevoy S.L."/>
        </authorList>
    </citation>
    <scope>NUCLEOTIDE SEQUENCE</scope>
    <source>
        <strain evidence="2">NS2018</strain>
        <tissue evidence="2">Leaf</tissue>
    </source>
</reference>
<accession>A0AA39TAP8</accession>
<dbReference type="InterPro" id="IPR029068">
    <property type="entry name" value="Glyas_Bleomycin-R_OHBP_Dase"/>
</dbReference>
<sequence>MKTLHHFFIESILHPIYHWLIFLLPLDVCSLILYIVDSVISRLKMADYMTANGTEVMSRFYYQVVQCRYTSTFRGNKSWTRFTLKKAFLIGNKVALLVDDCVVKCRKILSSHILELDVVQVEDGVGSESTSSSSRYATITGDGAVCWQKEIEIQRRKKEMLEKNRVGCMLKDEEGKTYQKGGCGGFGKGNFSELFKFIEEYEKTLESKRISETTAA</sequence>
<gene>
    <name evidence="2" type="ORF">LWI29_033761</name>
</gene>
<comment type="caution">
    <text evidence="2">The sequence shown here is derived from an EMBL/GenBank/DDBJ whole genome shotgun (WGS) entry which is preliminary data.</text>
</comment>
<evidence type="ECO:0000313" key="2">
    <source>
        <dbReference type="EMBL" id="KAK0602475.1"/>
    </source>
</evidence>
<dbReference type="AlphaFoldDB" id="A0AA39TAP8"/>
<keyword evidence="1" id="KW-0472">Membrane</keyword>
<dbReference type="EMBL" id="JAUESC010000003">
    <property type="protein sequence ID" value="KAK0602475.1"/>
    <property type="molecule type" value="Genomic_DNA"/>
</dbReference>
<dbReference type="Gene3D" id="3.10.180.10">
    <property type="entry name" value="2,3-Dihydroxybiphenyl 1,2-Dioxygenase, domain 1"/>
    <property type="match status" value="1"/>
</dbReference>
<evidence type="ECO:0000313" key="3">
    <source>
        <dbReference type="Proteomes" id="UP001168877"/>
    </source>
</evidence>
<feature type="transmembrane region" description="Helical" evidence="1">
    <location>
        <begin position="16"/>
        <end position="36"/>
    </location>
</feature>
<keyword evidence="1" id="KW-0812">Transmembrane</keyword>
<keyword evidence="1" id="KW-1133">Transmembrane helix</keyword>
<reference evidence="2" key="1">
    <citation type="journal article" date="2022" name="Plant J.">
        <title>Strategies of tolerance reflected in two North American maple genomes.</title>
        <authorList>
            <person name="McEvoy S.L."/>
            <person name="Sezen U.U."/>
            <person name="Trouern-Trend A."/>
            <person name="McMahon S.M."/>
            <person name="Schaberg P.G."/>
            <person name="Yang J."/>
            <person name="Wegrzyn J.L."/>
            <person name="Swenson N.G."/>
        </authorList>
    </citation>
    <scope>NUCLEOTIDE SEQUENCE</scope>
    <source>
        <strain evidence="2">NS2018</strain>
    </source>
</reference>
<proteinExistence type="predicted"/>